<keyword evidence="2" id="KW-0812">Transmembrane</keyword>
<sequence length="99" mass="10076">MSRPRTGPELAGTTYGGTEGPGFATVSFPQGNPLENSGSLTGHILAQGWSEDAPATRSRNTRVVLVLAGALALLVAISLVVVFLANDALSGLTGNALTR</sequence>
<name>A0ABX6E8A5_9ACTN</name>
<protein>
    <submittedName>
        <fullName evidence="3">Uncharacterized protein</fullName>
    </submittedName>
</protein>
<dbReference type="Proteomes" id="UP000402241">
    <property type="component" value="Chromosome"/>
</dbReference>
<accession>A0ABX6E8A5</accession>
<keyword evidence="2" id="KW-0472">Membrane</keyword>
<evidence type="ECO:0000256" key="1">
    <source>
        <dbReference type="SAM" id="MobiDB-lite"/>
    </source>
</evidence>
<organism evidence="3 4">
    <name type="scientific">Micromonospora terminaliae</name>
    <dbReference type="NCBI Taxonomy" id="1914461"/>
    <lineage>
        <taxon>Bacteria</taxon>
        <taxon>Bacillati</taxon>
        <taxon>Actinomycetota</taxon>
        <taxon>Actinomycetes</taxon>
        <taxon>Micromonosporales</taxon>
        <taxon>Micromonosporaceae</taxon>
        <taxon>Micromonospora</taxon>
    </lineage>
</organism>
<evidence type="ECO:0000313" key="4">
    <source>
        <dbReference type="Proteomes" id="UP000402241"/>
    </source>
</evidence>
<feature type="region of interest" description="Disordered" evidence="1">
    <location>
        <begin position="1"/>
        <end position="21"/>
    </location>
</feature>
<keyword evidence="4" id="KW-1185">Reference proteome</keyword>
<gene>
    <name evidence="3" type="ORF">GCE86_27230</name>
</gene>
<evidence type="ECO:0000256" key="2">
    <source>
        <dbReference type="SAM" id="Phobius"/>
    </source>
</evidence>
<feature type="transmembrane region" description="Helical" evidence="2">
    <location>
        <begin position="63"/>
        <end position="85"/>
    </location>
</feature>
<dbReference type="EMBL" id="CP045309">
    <property type="protein sequence ID" value="QGL50386.1"/>
    <property type="molecule type" value="Genomic_DNA"/>
</dbReference>
<keyword evidence="2" id="KW-1133">Transmembrane helix</keyword>
<evidence type="ECO:0000313" key="3">
    <source>
        <dbReference type="EMBL" id="QGL50386.1"/>
    </source>
</evidence>
<proteinExistence type="predicted"/>
<reference evidence="3 4" key="1">
    <citation type="submission" date="2019-10" db="EMBL/GenBank/DDBJ databases">
        <title>Genome Sequence of Micromonospora terminaliae DSM 101760.</title>
        <authorList>
            <person name="Guo L."/>
        </authorList>
    </citation>
    <scope>NUCLEOTIDE SEQUENCE [LARGE SCALE GENOMIC DNA]</scope>
    <source>
        <strain evidence="3 4">DSM 101760</strain>
    </source>
</reference>